<comment type="similarity">
    <text evidence="1">Belongs to the D-isomer specific 2-hydroxyacid dehydrogenase family.</text>
</comment>
<keyword evidence="2" id="KW-0560">Oxidoreductase</keyword>
<proteinExistence type="inferred from homology"/>
<evidence type="ECO:0000256" key="3">
    <source>
        <dbReference type="ARBA" id="ARBA00023027"/>
    </source>
</evidence>
<dbReference type="Pfam" id="PF02826">
    <property type="entry name" value="2-Hacid_dh_C"/>
    <property type="match status" value="1"/>
</dbReference>
<feature type="domain" description="D-isomer specific 2-hydroxyacid dehydrogenase NAD-binding" evidence="4">
    <location>
        <begin position="23"/>
        <end position="92"/>
    </location>
</feature>
<comment type="caution">
    <text evidence="5">The sequence shown here is derived from an EMBL/GenBank/DDBJ whole genome shotgun (WGS) entry which is preliminary data.</text>
</comment>
<evidence type="ECO:0000313" key="6">
    <source>
        <dbReference type="Proteomes" id="UP001589867"/>
    </source>
</evidence>
<organism evidence="5 6">
    <name type="scientific">Phytohabitans kaempferiae</name>
    <dbReference type="NCBI Taxonomy" id="1620943"/>
    <lineage>
        <taxon>Bacteria</taxon>
        <taxon>Bacillati</taxon>
        <taxon>Actinomycetota</taxon>
        <taxon>Actinomycetes</taxon>
        <taxon>Micromonosporales</taxon>
        <taxon>Micromonosporaceae</taxon>
    </lineage>
</organism>
<dbReference type="InterPro" id="IPR050857">
    <property type="entry name" value="D-2-hydroxyacid_DH"/>
</dbReference>
<keyword evidence="6" id="KW-1185">Reference proteome</keyword>
<dbReference type="InterPro" id="IPR029753">
    <property type="entry name" value="D-isomer_DH_CS"/>
</dbReference>
<dbReference type="PANTHER" id="PTHR42789">
    <property type="entry name" value="D-ISOMER SPECIFIC 2-HYDROXYACID DEHYDROGENASE FAMILY PROTEIN (AFU_ORTHOLOGUE AFUA_6G10090)"/>
    <property type="match status" value="1"/>
</dbReference>
<gene>
    <name evidence="5" type="ORF">ACFFIA_27790</name>
</gene>
<dbReference type="PANTHER" id="PTHR42789:SF1">
    <property type="entry name" value="D-ISOMER SPECIFIC 2-HYDROXYACID DEHYDROGENASE FAMILY PROTEIN (AFU_ORTHOLOGUE AFUA_6G10090)"/>
    <property type="match status" value="1"/>
</dbReference>
<dbReference type="RefSeq" id="WP_377256509.1">
    <property type="nucleotide sequence ID" value="NZ_JBHLUH010000060.1"/>
</dbReference>
<sequence>MSARRSPGPRRDRRSPWCCCATVTARELALMRPSAYLVNTSRGPIVDETALLDAVREGRIAGAALDVYDQEPLPPDHPFRNTPGILATGHVGYVTDGNYRIYYEDAAEGIRAYLAGTPIRRIT</sequence>
<dbReference type="Gene3D" id="3.40.50.720">
    <property type="entry name" value="NAD(P)-binding Rossmann-like Domain"/>
    <property type="match status" value="2"/>
</dbReference>
<evidence type="ECO:0000313" key="5">
    <source>
        <dbReference type="EMBL" id="MFC0531452.1"/>
    </source>
</evidence>
<name>A0ABV6MAG4_9ACTN</name>
<protein>
    <submittedName>
        <fullName evidence="5">NAD(P)-dependent oxidoreductase</fullName>
    </submittedName>
</protein>
<dbReference type="EMBL" id="JBHLUH010000060">
    <property type="protein sequence ID" value="MFC0531452.1"/>
    <property type="molecule type" value="Genomic_DNA"/>
</dbReference>
<dbReference type="Proteomes" id="UP001589867">
    <property type="component" value="Unassembled WGS sequence"/>
</dbReference>
<evidence type="ECO:0000256" key="2">
    <source>
        <dbReference type="ARBA" id="ARBA00023002"/>
    </source>
</evidence>
<dbReference type="InterPro" id="IPR036291">
    <property type="entry name" value="NAD(P)-bd_dom_sf"/>
</dbReference>
<evidence type="ECO:0000256" key="1">
    <source>
        <dbReference type="ARBA" id="ARBA00005854"/>
    </source>
</evidence>
<dbReference type="InterPro" id="IPR006140">
    <property type="entry name" value="D-isomer_DH_NAD-bd"/>
</dbReference>
<reference evidence="5 6" key="1">
    <citation type="submission" date="2024-09" db="EMBL/GenBank/DDBJ databases">
        <authorList>
            <person name="Sun Q."/>
            <person name="Mori K."/>
        </authorList>
    </citation>
    <scope>NUCLEOTIDE SEQUENCE [LARGE SCALE GENOMIC DNA]</scope>
    <source>
        <strain evidence="5 6">TBRC 3947</strain>
    </source>
</reference>
<dbReference type="PROSITE" id="PS00671">
    <property type="entry name" value="D_2_HYDROXYACID_DH_3"/>
    <property type="match status" value="1"/>
</dbReference>
<accession>A0ABV6MAG4</accession>
<evidence type="ECO:0000259" key="4">
    <source>
        <dbReference type="Pfam" id="PF02826"/>
    </source>
</evidence>
<dbReference type="SUPFAM" id="SSF51735">
    <property type="entry name" value="NAD(P)-binding Rossmann-fold domains"/>
    <property type="match status" value="1"/>
</dbReference>
<keyword evidence="3" id="KW-0520">NAD</keyword>